<dbReference type="RefSeq" id="XP_001450797.1">
    <property type="nucleotide sequence ID" value="XM_001450760.1"/>
</dbReference>
<evidence type="ECO:0000313" key="2">
    <source>
        <dbReference type="EMBL" id="CAK83400.1"/>
    </source>
</evidence>
<dbReference type="Proteomes" id="UP000000600">
    <property type="component" value="Unassembled WGS sequence"/>
</dbReference>
<dbReference type="HOGENOM" id="CLU_1242199_0_0_1"/>
<dbReference type="KEGG" id="ptm:GSPATT00039551001"/>
<dbReference type="InParanoid" id="A0DK33"/>
<sequence length="223" mass="26046">MISFIILQPKSFLSNQLFLYQSNITQSKCPIQSLIILFIDITSLAICRYLKKQFLLILGNNNIEYHLSLVHQLIMKQSYIHNGIIQLILQDKLKILILLIFDYLLVLIQLLISILCRSQIFCMQLNCNDMVVNLFQKLVFNKYLNTYQFNPEQQTRASMNFISTNHPKQLGSCSIPLLLRNFISFQIKLTTPSSFTLKEVKIALIPFELIRIKDFSCKVYTKK</sequence>
<keyword evidence="3" id="KW-1185">Reference proteome</keyword>
<dbReference type="GeneID" id="5036582"/>
<name>A0DK33_PARTE</name>
<evidence type="ECO:0000313" key="3">
    <source>
        <dbReference type="Proteomes" id="UP000000600"/>
    </source>
</evidence>
<proteinExistence type="predicted"/>
<reference evidence="2 3" key="1">
    <citation type="journal article" date="2006" name="Nature">
        <title>Global trends of whole-genome duplications revealed by the ciliate Paramecium tetraurelia.</title>
        <authorList>
            <consortium name="Genoscope"/>
            <person name="Aury J.-M."/>
            <person name="Jaillon O."/>
            <person name="Duret L."/>
            <person name="Noel B."/>
            <person name="Jubin C."/>
            <person name="Porcel B.M."/>
            <person name="Segurens B."/>
            <person name="Daubin V."/>
            <person name="Anthouard V."/>
            <person name="Aiach N."/>
            <person name="Arnaiz O."/>
            <person name="Billaut A."/>
            <person name="Beisson J."/>
            <person name="Blanc I."/>
            <person name="Bouhouche K."/>
            <person name="Camara F."/>
            <person name="Duharcourt S."/>
            <person name="Guigo R."/>
            <person name="Gogendeau D."/>
            <person name="Katinka M."/>
            <person name="Keller A.-M."/>
            <person name="Kissmehl R."/>
            <person name="Klotz C."/>
            <person name="Koll F."/>
            <person name="Le Moue A."/>
            <person name="Lepere C."/>
            <person name="Malinsky S."/>
            <person name="Nowacki M."/>
            <person name="Nowak J.K."/>
            <person name="Plattner H."/>
            <person name="Poulain J."/>
            <person name="Ruiz F."/>
            <person name="Serrano V."/>
            <person name="Zagulski M."/>
            <person name="Dessen P."/>
            <person name="Betermier M."/>
            <person name="Weissenbach J."/>
            <person name="Scarpelli C."/>
            <person name="Schachter V."/>
            <person name="Sperling L."/>
            <person name="Meyer E."/>
            <person name="Cohen J."/>
            <person name="Wincker P."/>
        </authorList>
    </citation>
    <scope>NUCLEOTIDE SEQUENCE [LARGE SCALE GENOMIC DNA]</scope>
    <source>
        <strain evidence="2 3">Stock d4-2</strain>
    </source>
</reference>
<accession>A0DK33</accession>
<feature type="transmembrane region" description="Helical" evidence="1">
    <location>
        <begin position="95"/>
        <end position="115"/>
    </location>
</feature>
<keyword evidence="1" id="KW-0812">Transmembrane</keyword>
<keyword evidence="1" id="KW-1133">Transmembrane helix</keyword>
<protein>
    <recommendedName>
        <fullName evidence="4">Transmembrane protein</fullName>
    </recommendedName>
</protein>
<gene>
    <name evidence="2" type="ORF">GSPATT00039551001</name>
</gene>
<keyword evidence="1" id="KW-0472">Membrane</keyword>
<evidence type="ECO:0008006" key="4">
    <source>
        <dbReference type="Google" id="ProtNLM"/>
    </source>
</evidence>
<evidence type="ECO:0000256" key="1">
    <source>
        <dbReference type="SAM" id="Phobius"/>
    </source>
</evidence>
<dbReference type="EMBL" id="CT868472">
    <property type="protein sequence ID" value="CAK83400.1"/>
    <property type="molecule type" value="Genomic_DNA"/>
</dbReference>
<organism evidence="2 3">
    <name type="scientific">Paramecium tetraurelia</name>
    <dbReference type="NCBI Taxonomy" id="5888"/>
    <lineage>
        <taxon>Eukaryota</taxon>
        <taxon>Sar</taxon>
        <taxon>Alveolata</taxon>
        <taxon>Ciliophora</taxon>
        <taxon>Intramacronucleata</taxon>
        <taxon>Oligohymenophorea</taxon>
        <taxon>Peniculida</taxon>
        <taxon>Parameciidae</taxon>
        <taxon>Paramecium</taxon>
    </lineage>
</organism>
<dbReference type="AlphaFoldDB" id="A0DK33"/>